<sequence length="78" mass="9077">MTIDSNEKSTDIPQELKEEIMRWPNFIDITTHIQTSNFLQALHEFLIMTYLSSLTTSLQHHYSQSYSADAIVCIREIS</sequence>
<dbReference type="AlphaFoldDB" id="A0A5N6KJ11"/>
<protein>
    <submittedName>
        <fullName evidence="1">Uncharacterized protein</fullName>
    </submittedName>
</protein>
<accession>A0A5N6KJ11</accession>
<dbReference type="EMBL" id="VIGI01000002">
    <property type="protein sequence ID" value="KAB8303692.1"/>
    <property type="molecule type" value="Genomic_DNA"/>
</dbReference>
<evidence type="ECO:0000313" key="1">
    <source>
        <dbReference type="EMBL" id="KAB8303692.1"/>
    </source>
</evidence>
<dbReference type="Proteomes" id="UP000326757">
    <property type="component" value="Unassembled WGS sequence"/>
</dbReference>
<proteinExistence type="predicted"/>
<evidence type="ECO:0000313" key="2">
    <source>
        <dbReference type="Proteomes" id="UP000326757"/>
    </source>
</evidence>
<reference evidence="1 2" key="1">
    <citation type="submission" date="2019-06" db="EMBL/GenBank/DDBJ databases">
        <title>Genome Sequence of the Brown Rot Fungal Pathogen Monilinia laxa.</title>
        <authorList>
            <person name="De Miccolis Angelini R.M."/>
            <person name="Landi L."/>
            <person name="Abate D."/>
            <person name="Pollastro S."/>
            <person name="Romanazzi G."/>
            <person name="Faretra F."/>
        </authorList>
    </citation>
    <scope>NUCLEOTIDE SEQUENCE [LARGE SCALE GENOMIC DNA]</scope>
    <source>
        <strain evidence="1 2">Mlax316</strain>
    </source>
</reference>
<name>A0A5N6KJ11_MONLA</name>
<keyword evidence="2" id="KW-1185">Reference proteome</keyword>
<gene>
    <name evidence="1" type="ORF">EYC80_005079</name>
</gene>
<comment type="caution">
    <text evidence="1">The sequence shown here is derived from an EMBL/GenBank/DDBJ whole genome shotgun (WGS) entry which is preliminary data.</text>
</comment>
<organism evidence="1 2">
    <name type="scientific">Monilinia laxa</name>
    <name type="common">Brown rot fungus</name>
    <name type="synonym">Sclerotinia laxa</name>
    <dbReference type="NCBI Taxonomy" id="61186"/>
    <lineage>
        <taxon>Eukaryota</taxon>
        <taxon>Fungi</taxon>
        <taxon>Dikarya</taxon>
        <taxon>Ascomycota</taxon>
        <taxon>Pezizomycotina</taxon>
        <taxon>Leotiomycetes</taxon>
        <taxon>Helotiales</taxon>
        <taxon>Sclerotiniaceae</taxon>
        <taxon>Monilinia</taxon>
    </lineage>
</organism>